<dbReference type="RefSeq" id="XP_029734231.1">
    <property type="nucleotide sequence ID" value="XM_029878371.2"/>
</dbReference>
<dbReference type="Proteomes" id="UP000069940">
    <property type="component" value="Unassembled WGS sequence"/>
</dbReference>
<dbReference type="PANTHER" id="PTHR22950">
    <property type="entry name" value="AMINO ACID TRANSPORTER"/>
    <property type="match status" value="1"/>
</dbReference>
<dbReference type="EnsemblMetazoa" id="AALFPA23_023001.R34204">
    <property type="protein sequence ID" value="AALFPA23_023001.P34204"/>
    <property type="gene ID" value="AALFPA23_023001"/>
</dbReference>
<feature type="transmembrane region" description="Helical" evidence="6">
    <location>
        <begin position="103"/>
        <end position="126"/>
    </location>
</feature>
<feature type="region of interest" description="Disordered" evidence="5">
    <location>
        <begin position="1"/>
        <end position="70"/>
    </location>
</feature>
<reference evidence="8" key="2">
    <citation type="submission" date="2025-05" db="UniProtKB">
        <authorList>
            <consortium name="EnsemblMetazoa"/>
        </authorList>
    </citation>
    <scope>IDENTIFICATION</scope>
    <source>
        <strain evidence="8">Foshan</strain>
    </source>
</reference>
<feature type="transmembrane region" description="Helical" evidence="6">
    <location>
        <begin position="346"/>
        <end position="369"/>
    </location>
</feature>
<dbReference type="PANTHER" id="PTHR22950:SF150">
    <property type="entry name" value="FI17861P1"/>
    <property type="match status" value="1"/>
</dbReference>
<evidence type="ECO:0000256" key="5">
    <source>
        <dbReference type="SAM" id="MobiDB-lite"/>
    </source>
</evidence>
<evidence type="ECO:0000256" key="1">
    <source>
        <dbReference type="ARBA" id="ARBA00004141"/>
    </source>
</evidence>
<dbReference type="EnsemblMetazoa" id="AALFPA23_023001.R34205">
    <property type="protein sequence ID" value="AALFPA23_023001.P34205"/>
    <property type="gene ID" value="AALFPA23_023001"/>
</dbReference>
<feature type="transmembrane region" description="Helical" evidence="6">
    <location>
        <begin position="200"/>
        <end position="219"/>
    </location>
</feature>
<keyword evidence="4 6" id="KW-0472">Membrane</keyword>
<evidence type="ECO:0000259" key="7">
    <source>
        <dbReference type="Pfam" id="PF01490"/>
    </source>
</evidence>
<accession>A0ABM1ZZB9</accession>
<keyword evidence="9" id="KW-1185">Reference proteome</keyword>
<dbReference type="Pfam" id="PF01490">
    <property type="entry name" value="Aa_trans"/>
    <property type="match status" value="1"/>
</dbReference>
<feature type="transmembrane region" description="Helical" evidence="6">
    <location>
        <begin position="228"/>
        <end position="252"/>
    </location>
</feature>
<dbReference type="GeneID" id="109433016"/>
<reference evidence="9" key="1">
    <citation type="journal article" date="2015" name="Proc. Natl. Acad. Sci. U.S.A.">
        <title>Genome sequence of the Asian Tiger mosquito, Aedes albopictus, reveals insights into its biology, genetics, and evolution.</title>
        <authorList>
            <person name="Chen X.G."/>
            <person name="Jiang X."/>
            <person name="Gu J."/>
            <person name="Xu M."/>
            <person name="Wu Y."/>
            <person name="Deng Y."/>
            <person name="Zhang C."/>
            <person name="Bonizzoni M."/>
            <person name="Dermauw W."/>
            <person name="Vontas J."/>
            <person name="Armbruster P."/>
            <person name="Huang X."/>
            <person name="Yang Y."/>
            <person name="Zhang H."/>
            <person name="He W."/>
            <person name="Peng H."/>
            <person name="Liu Y."/>
            <person name="Wu K."/>
            <person name="Chen J."/>
            <person name="Lirakis M."/>
            <person name="Topalis P."/>
            <person name="Van Leeuwen T."/>
            <person name="Hall A.B."/>
            <person name="Jiang X."/>
            <person name="Thorpe C."/>
            <person name="Mueller R.L."/>
            <person name="Sun C."/>
            <person name="Waterhouse R.M."/>
            <person name="Yan G."/>
            <person name="Tu Z.J."/>
            <person name="Fang X."/>
            <person name="James A.A."/>
        </authorList>
    </citation>
    <scope>NUCLEOTIDE SEQUENCE [LARGE SCALE GENOMIC DNA]</scope>
    <source>
        <strain evidence="9">Foshan</strain>
    </source>
</reference>
<feature type="transmembrane region" description="Helical" evidence="6">
    <location>
        <begin position="168"/>
        <end position="188"/>
    </location>
</feature>
<feature type="domain" description="Amino acid transporter transmembrane" evidence="7">
    <location>
        <begin position="72"/>
        <end position="441"/>
    </location>
</feature>
<keyword evidence="2 6" id="KW-0812">Transmembrane</keyword>
<sequence length="496" mass="54040">MTATAEPQQTDGSLAVVQKNKPHAASTGQVNQAFELSDVEGAKNGSTLRPNGLQPDEGGGGGGGHGIDSDHPTNYLETIMHIFKGNVGPGLYAMGQAFYNGGILVSPVLTVLLGITCIHSQHLLLIASKKIKSKLPASDKYPDFAETVELCFEHGPVRFQRWSRAMRLAVNIFICVTQLGFCTVYFGFISNNLKQIYDFYGIHLDIRLHMLIILVPILLPSLIRNFKYLAWCMTLANACMILGICITAYYAVQDLPPISERNYFSSWHQLPLYFGTAIFAFEGIALVLPLQNAMKHPEDFGRPLGVLNVGMAVVTFIFTGLGFVGYLKWGDDVKSSLTLNIPHDEILAQSVKVMVSFGILLGYALQFFIAIQIMLPSVVKKVGFGRNHPVLVDLTFRTFMVLVTFAIAESILNVGALISLIGALCSTSLALVFPPVLELILGLAEGECPAETPGVTKSTSAISVFVWVKNICILLLALFIFVTGTVESLDAIRHLQ</sequence>
<evidence type="ECO:0000256" key="3">
    <source>
        <dbReference type="ARBA" id="ARBA00022989"/>
    </source>
</evidence>
<comment type="subcellular location">
    <subcellularLocation>
        <location evidence="1">Membrane</location>
        <topology evidence="1">Multi-pass membrane protein</topology>
    </subcellularLocation>
</comment>
<evidence type="ECO:0000256" key="2">
    <source>
        <dbReference type="ARBA" id="ARBA00022692"/>
    </source>
</evidence>
<proteinExistence type="predicted"/>
<organism evidence="8 9">
    <name type="scientific">Aedes albopictus</name>
    <name type="common">Asian tiger mosquito</name>
    <name type="synonym">Stegomyia albopicta</name>
    <dbReference type="NCBI Taxonomy" id="7160"/>
    <lineage>
        <taxon>Eukaryota</taxon>
        <taxon>Metazoa</taxon>
        <taxon>Ecdysozoa</taxon>
        <taxon>Arthropoda</taxon>
        <taxon>Hexapoda</taxon>
        <taxon>Insecta</taxon>
        <taxon>Pterygota</taxon>
        <taxon>Neoptera</taxon>
        <taxon>Endopterygota</taxon>
        <taxon>Diptera</taxon>
        <taxon>Nematocera</taxon>
        <taxon>Culicoidea</taxon>
        <taxon>Culicidae</taxon>
        <taxon>Culicinae</taxon>
        <taxon>Aedini</taxon>
        <taxon>Aedes</taxon>
        <taxon>Stegomyia</taxon>
    </lineage>
</organism>
<evidence type="ECO:0000313" key="9">
    <source>
        <dbReference type="Proteomes" id="UP000069940"/>
    </source>
</evidence>
<keyword evidence="3 6" id="KW-1133">Transmembrane helix</keyword>
<name>A0ABM1ZZB9_AEDAL</name>
<feature type="transmembrane region" description="Helical" evidence="6">
    <location>
        <begin position="304"/>
        <end position="326"/>
    </location>
</feature>
<dbReference type="RefSeq" id="XP_029734230.1">
    <property type="nucleotide sequence ID" value="XM_029878370.2"/>
</dbReference>
<feature type="transmembrane region" description="Helical" evidence="6">
    <location>
        <begin position="272"/>
        <end position="292"/>
    </location>
</feature>
<feature type="compositionally biased region" description="Polar residues" evidence="5">
    <location>
        <begin position="1"/>
        <end position="12"/>
    </location>
</feature>
<feature type="transmembrane region" description="Helical" evidence="6">
    <location>
        <begin position="464"/>
        <end position="486"/>
    </location>
</feature>
<protein>
    <recommendedName>
        <fullName evidence="7">Amino acid transporter transmembrane domain-containing protein</fullName>
    </recommendedName>
</protein>
<evidence type="ECO:0000256" key="6">
    <source>
        <dbReference type="SAM" id="Phobius"/>
    </source>
</evidence>
<evidence type="ECO:0000256" key="4">
    <source>
        <dbReference type="ARBA" id="ARBA00023136"/>
    </source>
</evidence>
<dbReference type="InterPro" id="IPR013057">
    <property type="entry name" value="AA_transpt_TM"/>
</dbReference>
<feature type="compositionally biased region" description="Gly residues" evidence="5">
    <location>
        <begin position="57"/>
        <end position="66"/>
    </location>
</feature>
<evidence type="ECO:0000313" key="8">
    <source>
        <dbReference type="EnsemblMetazoa" id="AALFPA23_023001.P34205"/>
    </source>
</evidence>